<reference evidence="4 5" key="1">
    <citation type="journal article" date="2024" name="Int. J. Syst. Evol. Microbiol.">
        <title>Paenibacillus hexagrammi sp. nov., a novel bacterium isolated from the gut content of Hexagrammos agrammus.</title>
        <authorList>
            <person name="Jung H.K."/>
            <person name="Kim D.G."/>
            <person name="Zin H."/>
            <person name="Park J."/>
            <person name="Jung H."/>
            <person name="Kim Y.O."/>
            <person name="Kong H.J."/>
            <person name="Kim J.W."/>
            <person name="Kim Y.S."/>
        </authorList>
    </citation>
    <scope>NUCLEOTIDE SEQUENCE [LARGE SCALE GENOMIC DNA]</scope>
    <source>
        <strain evidence="4 5">YPD9-1</strain>
    </source>
</reference>
<dbReference type="Gene3D" id="1.10.357.10">
    <property type="entry name" value="Tetracycline Repressor, domain 2"/>
    <property type="match status" value="1"/>
</dbReference>
<dbReference type="InterPro" id="IPR050624">
    <property type="entry name" value="HTH-type_Tx_Regulator"/>
</dbReference>
<evidence type="ECO:0000259" key="3">
    <source>
        <dbReference type="PROSITE" id="PS50977"/>
    </source>
</evidence>
<name>A0ABY3SGC1_9BACL</name>
<sequence length="187" mass="22114">MSIIPKVIVTEEQWLQKGIEQFAQSGIDGLVIEKMSTELGCSKSSFYWYFKNRIEFITRFIHQWAERTTQQVIQNSSLHEREEDQITSMLTQMFSATGKGDFLFYFRKLSKETPVFEPTLAAIEQTRMKYAQQLFEKVGMPSEIAEQKSSLLYHYYLGWYERHKHESITEEDSHRHIEMLRAQLLGI</sequence>
<feature type="DNA-binding region" description="H-T-H motif" evidence="2">
    <location>
        <begin position="31"/>
        <end position="50"/>
    </location>
</feature>
<feature type="domain" description="HTH tetR-type" evidence="3">
    <location>
        <begin position="8"/>
        <end position="68"/>
    </location>
</feature>
<organism evidence="4 5">
    <name type="scientific">Paenibacillus hexagrammi</name>
    <dbReference type="NCBI Taxonomy" id="2908839"/>
    <lineage>
        <taxon>Bacteria</taxon>
        <taxon>Bacillati</taxon>
        <taxon>Bacillota</taxon>
        <taxon>Bacilli</taxon>
        <taxon>Bacillales</taxon>
        <taxon>Paenibacillaceae</taxon>
        <taxon>Paenibacillus</taxon>
    </lineage>
</organism>
<dbReference type="RefSeq" id="WP_235119364.1">
    <property type="nucleotide sequence ID" value="NZ_CP090978.1"/>
</dbReference>
<evidence type="ECO:0000313" key="4">
    <source>
        <dbReference type="EMBL" id="UJF33022.1"/>
    </source>
</evidence>
<evidence type="ECO:0000256" key="1">
    <source>
        <dbReference type="ARBA" id="ARBA00023125"/>
    </source>
</evidence>
<gene>
    <name evidence="4" type="ORF">L0M14_26200</name>
</gene>
<dbReference type="PANTHER" id="PTHR43479">
    <property type="entry name" value="ACREF/ENVCD OPERON REPRESSOR-RELATED"/>
    <property type="match status" value="1"/>
</dbReference>
<keyword evidence="5" id="KW-1185">Reference proteome</keyword>
<dbReference type="SUPFAM" id="SSF46689">
    <property type="entry name" value="Homeodomain-like"/>
    <property type="match status" value="1"/>
</dbReference>
<proteinExistence type="predicted"/>
<protein>
    <submittedName>
        <fullName evidence="4">TetR/AcrR family transcriptional regulator</fullName>
    </submittedName>
</protein>
<dbReference type="EMBL" id="CP090978">
    <property type="protein sequence ID" value="UJF33022.1"/>
    <property type="molecule type" value="Genomic_DNA"/>
</dbReference>
<dbReference type="InterPro" id="IPR001647">
    <property type="entry name" value="HTH_TetR"/>
</dbReference>
<dbReference type="Proteomes" id="UP001649230">
    <property type="component" value="Chromosome"/>
</dbReference>
<keyword evidence="1 2" id="KW-0238">DNA-binding</keyword>
<dbReference type="InterPro" id="IPR009057">
    <property type="entry name" value="Homeodomain-like_sf"/>
</dbReference>
<evidence type="ECO:0000313" key="5">
    <source>
        <dbReference type="Proteomes" id="UP001649230"/>
    </source>
</evidence>
<accession>A0ABY3SGC1</accession>
<dbReference type="PANTHER" id="PTHR43479:SF11">
    <property type="entry name" value="ACREF_ENVCD OPERON REPRESSOR-RELATED"/>
    <property type="match status" value="1"/>
</dbReference>
<dbReference type="PROSITE" id="PS50977">
    <property type="entry name" value="HTH_TETR_2"/>
    <property type="match status" value="1"/>
</dbReference>
<evidence type="ECO:0000256" key="2">
    <source>
        <dbReference type="PROSITE-ProRule" id="PRU00335"/>
    </source>
</evidence>